<dbReference type="KEGG" id="pno:SNOG_15882"/>
<evidence type="ECO:0000313" key="2">
    <source>
        <dbReference type="Proteomes" id="UP000001055"/>
    </source>
</evidence>
<evidence type="ECO:0000313" key="1">
    <source>
        <dbReference type="EMBL" id="EAT76720.1"/>
    </source>
</evidence>
<protein>
    <submittedName>
        <fullName evidence="1">Uncharacterized protein</fullName>
    </submittedName>
</protein>
<accession>Q0TX59</accession>
<dbReference type="InParanoid" id="Q0TX59"/>
<dbReference type="GeneID" id="5982949"/>
<dbReference type="AlphaFoldDB" id="Q0TX59"/>
<sequence>MSSKGNSMWDKQKNDSVRQQNRIITWLRSTKEPALLQTRASLLINARFNSSSVNNLKTIYIGVPRWDGAT</sequence>
<dbReference type="RefSeq" id="XP_001806019.1">
    <property type="nucleotide sequence ID" value="XM_001805967.1"/>
</dbReference>
<name>Q0TX59_PHANO</name>
<gene>
    <name evidence="1" type="ORF">SNOG_15882</name>
</gene>
<reference evidence="2" key="1">
    <citation type="journal article" date="2007" name="Plant Cell">
        <title>Dothideomycete-plant interactions illuminated by genome sequencing and EST analysis of the wheat pathogen Stagonospora nodorum.</title>
        <authorList>
            <person name="Hane J.K."/>
            <person name="Lowe R.G."/>
            <person name="Solomon P.S."/>
            <person name="Tan K.C."/>
            <person name="Schoch C.L."/>
            <person name="Spatafora J.W."/>
            <person name="Crous P.W."/>
            <person name="Kodira C."/>
            <person name="Birren B.W."/>
            <person name="Galagan J.E."/>
            <person name="Torriani S.F."/>
            <person name="McDonald B.A."/>
            <person name="Oliver R.P."/>
        </authorList>
    </citation>
    <scope>NUCLEOTIDE SEQUENCE [LARGE SCALE GENOMIC DNA]</scope>
    <source>
        <strain evidence="2">SN15 / ATCC MYA-4574 / FGSC 10173</strain>
    </source>
</reference>
<proteinExistence type="predicted"/>
<dbReference type="EMBL" id="CH445365">
    <property type="protein sequence ID" value="EAT76720.1"/>
    <property type="molecule type" value="Genomic_DNA"/>
</dbReference>
<dbReference type="Proteomes" id="UP000001055">
    <property type="component" value="Unassembled WGS sequence"/>
</dbReference>
<organism evidence="1 2">
    <name type="scientific">Phaeosphaeria nodorum (strain SN15 / ATCC MYA-4574 / FGSC 10173)</name>
    <name type="common">Glume blotch fungus</name>
    <name type="synonym">Parastagonospora nodorum</name>
    <dbReference type="NCBI Taxonomy" id="321614"/>
    <lineage>
        <taxon>Eukaryota</taxon>
        <taxon>Fungi</taxon>
        <taxon>Dikarya</taxon>
        <taxon>Ascomycota</taxon>
        <taxon>Pezizomycotina</taxon>
        <taxon>Dothideomycetes</taxon>
        <taxon>Pleosporomycetidae</taxon>
        <taxon>Pleosporales</taxon>
        <taxon>Pleosporineae</taxon>
        <taxon>Phaeosphaeriaceae</taxon>
        <taxon>Parastagonospora</taxon>
    </lineage>
</organism>